<dbReference type="AlphaFoldDB" id="A0AAN7T167"/>
<sequence>MSGVGRSQRVDTADGISWHVEAFSPSTTTETVPEYVVLIPSGEGDCRNLTKVAHLLASTGPYHVLTFDMPGFSRTSASAEAQSNVRPPLLAKQIIGLLDKLEIRRTSFFGCSSGGSAVLGLCALYPHRTKCGIVHEIPFGTFPVLVDMLSMADHEITAACENFFANAFVEQDINDGRKKWDGLGSDYHARLAKNYVTWVKGYINSVELGSNELASDPKNLQQRPIFWTVGGLNPGVEHEDGAWKQNFEMARAAGLEVNTKRLNYLHFPAVTVPEDTADWIRESVAKVKD</sequence>
<dbReference type="Pfam" id="PF00561">
    <property type="entry name" value="Abhydrolase_1"/>
    <property type="match status" value="1"/>
</dbReference>
<evidence type="ECO:0000313" key="2">
    <source>
        <dbReference type="EMBL" id="KAK5085584.1"/>
    </source>
</evidence>
<feature type="domain" description="AB hydrolase-1" evidence="1">
    <location>
        <begin position="36"/>
        <end position="154"/>
    </location>
</feature>
<comment type="caution">
    <text evidence="2">The sequence shown here is derived from an EMBL/GenBank/DDBJ whole genome shotgun (WGS) entry which is preliminary data.</text>
</comment>
<dbReference type="InterPro" id="IPR050471">
    <property type="entry name" value="AB_hydrolase"/>
</dbReference>
<dbReference type="Proteomes" id="UP001309876">
    <property type="component" value="Unassembled WGS sequence"/>
</dbReference>
<protein>
    <recommendedName>
        <fullName evidence="1">AB hydrolase-1 domain-containing protein</fullName>
    </recommendedName>
</protein>
<dbReference type="InterPro" id="IPR029058">
    <property type="entry name" value="AB_hydrolase_fold"/>
</dbReference>
<proteinExistence type="predicted"/>
<dbReference type="Gene3D" id="3.40.50.1820">
    <property type="entry name" value="alpha/beta hydrolase"/>
    <property type="match status" value="1"/>
</dbReference>
<keyword evidence="3" id="KW-1185">Reference proteome</keyword>
<dbReference type="PANTHER" id="PTHR43433">
    <property type="entry name" value="HYDROLASE, ALPHA/BETA FOLD FAMILY PROTEIN"/>
    <property type="match status" value="1"/>
</dbReference>
<reference evidence="2 3" key="1">
    <citation type="submission" date="2023-08" db="EMBL/GenBank/DDBJ databases">
        <title>Black Yeasts Isolated from many extreme environments.</title>
        <authorList>
            <person name="Coleine C."/>
            <person name="Stajich J.E."/>
            <person name="Selbmann L."/>
        </authorList>
    </citation>
    <scope>NUCLEOTIDE SEQUENCE [LARGE SCALE GENOMIC DNA]</scope>
    <source>
        <strain evidence="2 3">CCFEE 5910</strain>
    </source>
</reference>
<gene>
    <name evidence="2" type="ORF">LTR05_004871</name>
</gene>
<dbReference type="PANTHER" id="PTHR43433:SF5">
    <property type="entry name" value="AB HYDROLASE-1 DOMAIN-CONTAINING PROTEIN"/>
    <property type="match status" value="1"/>
</dbReference>
<accession>A0AAN7T167</accession>
<evidence type="ECO:0000259" key="1">
    <source>
        <dbReference type="Pfam" id="PF00561"/>
    </source>
</evidence>
<organism evidence="2 3">
    <name type="scientific">Lithohypha guttulata</name>
    <dbReference type="NCBI Taxonomy" id="1690604"/>
    <lineage>
        <taxon>Eukaryota</taxon>
        <taxon>Fungi</taxon>
        <taxon>Dikarya</taxon>
        <taxon>Ascomycota</taxon>
        <taxon>Pezizomycotina</taxon>
        <taxon>Eurotiomycetes</taxon>
        <taxon>Chaetothyriomycetidae</taxon>
        <taxon>Chaetothyriales</taxon>
        <taxon>Trichomeriaceae</taxon>
        <taxon>Lithohypha</taxon>
    </lineage>
</organism>
<evidence type="ECO:0000313" key="3">
    <source>
        <dbReference type="Proteomes" id="UP001309876"/>
    </source>
</evidence>
<dbReference type="InterPro" id="IPR000073">
    <property type="entry name" value="AB_hydrolase_1"/>
</dbReference>
<dbReference type="SUPFAM" id="SSF53474">
    <property type="entry name" value="alpha/beta-Hydrolases"/>
    <property type="match status" value="1"/>
</dbReference>
<dbReference type="EMBL" id="JAVRRJ010000004">
    <property type="protein sequence ID" value="KAK5085584.1"/>
    <property type="molecule type" value="Genomic_DNA"/>
</dbReference>
<name>A0AAN7T167_9EURO</name>